<reference evidence="2" key="1">
    <citation type="submission" date="2020-10" db="EMBL/GenBank/DDBJ databases">
        <title>Unveiling of a novel bifunctional photoreceptor, Dualchrome1, isolated from a cosmopolitan green alga.</title>
        <authorList>
            <person name="Suzuki S."/>
            <person name="Kawachi M."/>
        </authorList>
    </citation>
    <scope>NUCLEOTIDE SEQUENCE</scope>
    <source>
        <strain evidence="2">NIES 2893</strain>
    </source>
</reference>
<keyword evidence="1" id="KW-0472">Membrane</keyword>
<keyword evidence="1" id="KW-1133">Transmembrane helix</keyword>
<feature type="transmembrane region" description="Helical" evidence="1">
    <location>
        <begin position="53"/>
        <end position="74"/>
    </location>
</feature>
<feature type="transmembrane region" description="Helical" evidence="1">
    <location>
        <begin position="80"/>
        <end position="101"/>
    </location>
</feature>
<gene>
    <name evidence="2" type="ORF">PPROV_000975400</name>
</gene>
<accession>A0A830HUY5</accession>
<dbReference type="AlphaFoldDB" id="A0A830HUY5"/>
<keyword evidence="1" id="KW-0812">Transmembrane</keyword>
<feature type="transmembrane region" description="Helical" evidence="1">
    <location>
        <begin position="20"/>
        <end position="41"/>
    </location>
</feature>
<dbReference type="Proteomes" id="UP000660262">
    <property type="component" value="Unassembled WGS sequence"/>
</dbReference>
<protein>
    <submittedName>
        <fullName evidence="2">Uncharacterized protein</fullName>
    </submittedName>
</protein>
<proteinExistence type="predicted"/>
<sequence>MDLAGYYMEWETESAGNMLFKLIKLVGCFVAPPVAVCIGRGRGPDGKWWRFDRYTWITLALNFIAPFAAMPLLGPSGQTFGVVLAQVHALNVVLLGLRYGLEGDEDRLQLVTEGS</sequence>
<name>A0A830HUY5_9CHLO</name>
<dbReference type="EMBL" id="BNJQ01000032">
    <property type="protein sequence ID" value="GHP11024.1"/>
    <property type="molecule type" value="Genomic_DNA"/>
</dbReference>
<evidence type="ECO:0000313" key="3">
    <source>
        <dbReference type="Proteomes" id="UP000660262"/>
    </source>
</evidence>
<comment type="caution">
    <text evidence="2">The sequence shown here is derived from an EMBL/GenBank/DDBJ whole genome shotgun (WGS) entry which is preliminary data.</text>
</comment>
<keyword evidence="3" id="KW-1185">Reference proteome</keyword>
<evidence type="ECO:0000256" key="1">
    <source>
        <dbReference type="SAM" id="Phobius"/>
    </source>
</evidence>
<evidence type="ECO:0000313" key="2">
    <source>
        <dbReference type="EMBL" id="GHP11024.1"/>
    </source>
</evidence>
<organism evidence="2 3">
    <name type="scientific">Pycnococcus provasolii</name>
    <dbReference type="NCBI Taxonomy" id="41880"/>
    <lineage>
        <taxon>Eukaryota</taxon>
        <taxon>Viridiplantae</taxon>
        <taxon>Chlorophyta</taxon>
        <taxon>Pseudoscourfieldiophyceae</taxon>
        <taxon>Pseudoscourfieldiales</taxon>
        <taxon>Pycnococcaceae</taxon>
        <taxon>Pycnococcus</taxon>
    </lineage>
</organism>